<name>A0ABX0TLX6_9SPHN</name>
<feature type="domain" description="Ice-binding protein C-terminal" evidence="2">
    <location>
        <begin position="214"/>
        <end position="238"/>
    </location>
</feature>
<gene>
    <name evidence="3" type="ORF">FHS31_000094</name>
</gene>
<dbReference type="EMBL" id="JAAOZC010000001">
    <property type="protein sequence ID" value="NIJ06512.1"/>
    <property type="molecule type" value="Genomic_DNA"/>
</dbReference>
<comment type="caution">
    <text evidence="3">The sequence shown here is derived from an EMBL/GenBank/DDBJ whole genome shotgun (WGS) entry which is preliminary data.</text>
</comment>
<accession>A0ABX0TLX6</accession>
<keyword evidence="1" id="KW-0732">Signal</keyword>
<organism evidence="3 4">
    <name type="scientific">Sphingomonas vulcanisoli</name>
    <dbReference type="NCBI Taxonomy" id="1658060"/>
    <lineage>
        <taxon>Bacteria</taxon>
        <taxon>Pseudomonadati</taxon>
        <taxon>Pseudomonadota</taxon>
        <taxon>Alphaproteobacteria</taxon>
        <taxon>Sphingomonadales</taxon>
        <taxon>Sphingomonadaceae</taxon>
        <taxon>Sphingomonas</taxon>
    </lineage>
</organism>
<evidence type="ECO:0000313" key="4">
    <source>
        <dbReference type="Proteomes" id="UP000727456"/>
    </source>
</evidence>
<feature type="chain" id="PRO_5046128538" description="Ice-binding protein C-terminal domain-containing protein" evidence="1">
    <location>
        <begin position="21"/>
        <end position="249"/>
    </location>
</feature>
<dbReference type="Gene3D" id="2.60.120.200">
    <property type="match status" value="1"/>
</dbReference>
<reference evidence="3 4" key="1">
    <citation type="submission" date="2020-03" db="EMBL/GenBank/DDBJ databases">
        <title>Genomic Encyclopedia of Type Strains, Phase III (KMG-III): the genomes of soil and plant-associated and newly described type strains.</title>
        <authorList>
            <person name="Whitman W."/>
        </authorList>
    </citation>
    <scope>NUCLEOTIDE SEQUENCE [LARGE SCALE GENOMIC DNA]</scope>
    <source>
        <strain evidence="3 4">CECT 8804</strain>
    </source>
</reference>
<sequence length="249" mass="25221">MKRILAAVAACLALAGAAGATTYTADFSSITLDPTLTPYAGASYITSGNGNLTFAYRPDEAGTDIAPGVFTNMLFSGDYTATITLDMTNIPTTGPYNYYGAGFCSTVQSSGTGICANSYNNGTPIANGSITTNGVFTGASAVTAANIVTFQLQRIGDVVTDSMSIDGGAYQTLATYSGSGVIGDVSFGIFNVSNAADGATGSVSFSNFSVVSSDVPEPASWGMMICGLGLAGAVMRRKKTVAGSRPCYA</sequence>
<feature type="signal peptide" evidence="1">
    <location>
        <begin position="1"/>
        <end position="20"/>
    </location>
</feature>
<evidence type="ECO:0000256" key="1">
    <source>
        <dbReference type="SAM" id="SignalP"/>
    </source>
</evidence>
<proteinExistence type="predicted"/>
<evidence type="ECO:0000259" key="2">
    <source>
        <dbReference type="Pfam" id="PF07589"/>
    </source>
</evidence>
<protein>
    <recommendedName>
        <fullName evidence="2">Ice-binding protein C-terminal domain-containing protein</fullName>
    </recommendedName>
</protein>
<dbReference type="InterPro" id="IPR013424">
    <property type="entry name" value="Ice-binding_C"/>
</dbReference>
<dbReference type="Proteomes" id="UP000727456">
    <property type="component" value="Unassembled WGS sequence"/>
</dbReference>
<dbReference type="NCBIfam" id="NF035944">
    <property type="entry name" value="PEPxxWA-CTERM"/>
    <property type="match status" value="1"/>
</dbReference>
<keyword evidence="4" id="KW-1185">Reference proteome</keyword>
<evidence type="ECO:0000313" key="3">
    <source>
        <dbReference type="EMBL" id="NIJ06512.1"/>
    </source>
</evidence>
<dbReference type="NCBIfam" id="TIGR02595">
    <property type="entry name" value="PEP_CTERM"/>
    <property type="match status" value="1"/>
</dbReference>
<dbReference type="Pfam" id="PF07589">
    <property type="entry name" value="PEP-CTERM"/>
    <property type="match status" value="1"/>
</dbReference>
<dbReference type="RefSeq" id="WP_167070993.1">
    <property type="nucleotide sequence ID" value="NZ_JAAOZC010000001.1"/>
</dbReference>